<accession>A0A916TKQ1</accession>
<protein>
    <submittedName>
        <fullName evidence="2">Uncharacterized protein</fullName>
    </submittedName>
</protein>
<dbReference type="Proteomes" id="UP000605148">
    <property type="component" value="Unassembled WGS sequence"/>
</dbReference>
<comment type="caution">
    <text evidence="2">The sequence shown here is derived from an EMBL/GenBank/DDBJ whole genome shotgun (WGS) entry which is preliminary data.</text>
</comment>
<dbReference type="AlphaFoldDB" id="A0A916TKQ1"/>
<feature type="region of interest" description="Disordered" evidence="1">
    <location>
        <begin position="1"/>
        <end position="31"/>
    </location>
</feature>
<gene>
    <name evidence="2" type="ORF">GCM10011316_25840</name>
</gene>
<keyword evidence="3" id="KW-1185">Reference proteome</keyword>
<proteinExistence type="predicted"/>
<reference evidence="2" key="1">
    <citation type="journal article" date="2014" name="Int. J. Syst. Evol. Microbiol.">
        <title>Complete genome sequence of Corynebacterium casei LMG S-19264T (=DSM 44701T), isolated from a smear-ripened cheese.</title>
        <authorList>
            <consortium name="US DOE Joint Genome Institute (JGI-PGF)"/>
            <person name="Walter F."/>
            <person name="Albersmeier A."/>
            <person name="Kalinowski J."/>
            <person name="Ruckert C."/>
        </authorList>
    </citation>
    <scope>NUCLEOTIDE SEQUENCE</scope>
    <source>
        <strain evidence="2">CGMCC 1.12426</strain>
    </source>
</reference>
<feature type="compositionally biased region" description="Basic and acidic residues" evidence="1">
    <location>
        <begin position="1"/>
        <end position="12"/>
    </location>
</feature>
<name>A0A916TKQ1_9HYPH</name>
<organism evidence="2 3">
    <name type="scientific">Roseibium aquae</name>
    <dbReference type="NCBI Taxonomy" id="1323746"/>
    <lineage>
        <taxon>Bacteria</taxon>
        <taxon>Pseudomonadati</taxon>
        <taxon>Pseudomonadota</taxon>
        <taxon>Alphaproteobacteria</taxon>
        <taxon>Hyphomicrobiales</taxon>
        <taxon>Stappiaceae</taxon>
        <taxon>Roseibium</taxon>
    </lineage>
</organism>
<evidence type="ECO:0000313" key="2">
    <source>
        <dbReference type="EMBL" id="GGB52630.1"/>
    </source>
</evidence>
<reference evidence="2" key="2">
    <citation type="submission" date="2020-09" db="EMBL/GenBank/DDBJ databases">
        <authorList>
            <person name="Sun Q."/>
            <person name="Zhou Y."/>
        </authorList>
    </citation>
    <scope>NUCLEOTIDE SEQUENCE</scope>
    <source>
        <strain evidence="2">CGMCC 1.12426</strain>
    </source>
</reference>
<sequence>MVHINPSDRERASAGGLPNWNTNTAATDRAMTPIHTRMKIVAARPIATSHPYLESDCQS</sequence>
<evidence type="ECO:0000256" key="1">
    <source>
        <dbReference type="SAM" id="MobiDB-lite"/>
    </source>
</evidence>
<evidence type="ECO:0000313" key="3">
    <source>
        <dbReference type="Proteomes" id="UP000605148"/>
    </source>
</evidence>
<dbReference type="EMBL" id="BMFA01000007">
    <property type="protein sequence ID" value="GGB52630.1"/>
    <property type="molecule type" value="Genomic_DNA"/>
</dbReference>